<dbReference type="Proteomes" id="UP001183643">
    <property type="component" value="Unassembled WGS sequence"/>
</dbReference>
<sequence>MPKAPTPPRIALAAAVETTIDWHGYLVFGATTVPVFNPLFPAVGSGAAVP</sequence>
<dbReference type="AlphaFoldDB" id="A0AAE4C8L3"/>
<protein>
    <submittedName>
        <fullName evidence="1">Uncharacterized protein</fullName>
    </submittedName>
</protein>
<reference evidence="1" key="1">
    <citation type="submission" date="2023-07" db="EMBL/GenBank/DDBJ databases">
        <title>Sequencing the genomes of 1000 actinobacteria strains.</title>
        <authorList>
            <person name="Klenk H.-P."/>
        </authorList>
    </citation>
    <scope>NUCLEOTIDE SEQUENCE</scope>
    <source>
        <strain evidence="1">DSM 44707</strain>
    </source>
</reference>
<proteinExistence type="predicted"/>
<dbReference type="EMBL" id="JAVDYB010000001">
    <property type="protein sequence ID" value="MDR7275651.1"/>
    <property type="molecule type" value="Genomic_DNA"/>
</dbReference>
<evidence type="ECO:0000313" key="1">
    <source>
        <dbReference type="EMBL" id="MDR7275651.1"/>
    </source>
</evidence>
<keyword evidence="2" id="KW-1185">Reference proteome</keyword>
<gene>
    <name evidence="1" type="ORF">J2S41_002429</name>
</gene>
<comment type="caution">
    <text evidence="1">The sequence shown here is derived from an EMBL/GenBank/DDBJ whole genome shotgun (WGS) entry which is preliminary data.</text>
</comment>
<dbReference type="RefSeq" id="WP_310366876.1">
    <property type="nucleotide sequence ID" value="NZ_JAVDYB010000001.1"/>
</dbReference>
<organism evidence="1 2">
    <name type="scientific">Catenuloplanes atrovinosus</name>
    <dbReference type="NCBI Taxonomy" id="137266"/>
    <lineage>
        <taxon>Bacteria</taxon>
        <taxon>Bacillati</taxon>
        <taxon>Actinomycetota</taxon>
        <taxon>Actinomycetes</taxon>
        <taxon>Micromonosporales</taxon>
        <taxon>Micromonosporaceae</taxon>
        <taxon>Catenuloplanes</taxon>
    </lineage>
</organism>
<name>A0AAE4C8L3_9ACTN</name>
<accession>A0AAE4C8L3</accession>
<evidence type="ECO:0000313" key="2">
    <source>
        <dbReference type="Proteomes" id="UP001183643"/>
    </source>
</evidence>